<sequence>MYSQAKYGSYKDIEFFSNILYEYMVAELQNKNSHWYMFFENVKKNNEKVVLLTTGWRSAPSTANILFEIFSKNLNVWLALKNYPTIINVKLPRLALPCENYASLSEMERISISKNRDHIIPASNFFASRNVNIIFGDDIFITGSTADKLQLECIQNGAKSFKSLYLAILNPLDAFIDPSLEEYLNKKFITEDLNDDVANLLNYKYFTPVLRTLRLIFDRKNFIQLPSFLPKVKNTVWLSIYISSLNNDFHLEENCKPSIELVKKYLILTKTLDEEGMPLIINQ</sequence>
<dbReference type="InterPro" id="IPR028944">
    <property type="entry name" value="PRTase_ComF-like"/>
</dbReference>
<reference evidence="1 2" key="1">
    <citation type="submission" date="2016-10" db="EMBL/GenBank/DDBJ databases">
        <title>Genome of airborne Acinetobacter sp. 5-2Ac02 in the hospital environment: Species near to Acinetobacter towneri.</title>
        <authorList>
            <person name="Barbosa B."/>
            <person name="Fernandez-Garcia L."/>
            <person name="Gato E."/>
            <person name="Leao R."/>
            <person name="Albano R."/>
            <person name="Fernandez B."/>
            <person name="Fernandez-Cuenca F."/>
            <person name="Marques E."/>
            <person name="Tomas M."/>
        </authorList>
    </citation>
    <scope>NUCLEOTIDE SEQUENCE [LARGE SCALE GENOMIC DNA]</scope>
    <source>
        <strain evidence="1 2">5-2Ac02</strain>
    </source>
</reference>
<comment type="caution">
    <text evidence="1">The sequence shown here is derived from an EMBL/GenBank/DDBJ whole genome shotgun (WGS) entry which is preliminary data.</text>
</comment>
<dbReference type="AlphaFoldDB" id="A0A1E8E2U3"/>
<evidence type="ECO:0000313" key="1">
    <source>
        <dbReference type="EMBL" id="OFE43824.1"/>
    </source>
</evidence>
<dbReference type="Pfam" id="PF15610">
    <property type="entry name" value="PRTase_3"/>
    <property type="match status" value="1"/>
</dbReference>
<gene>
    <name evidence="1" type="ORF">BJN41_10000</name>
</gene>
<organism evidence="1 2">
    <name type="scientific">Acinetobacter towneri</name>
    <dbReference type="NCBI Taxonomy" id="202956"/>
    <lineage>
        <taxon>Bacteria</taxon>
        <taxon>Pseudomonadati</taxon>
        <taxon>Pseudomonadota</taxon>
        <taxon>Gammaproteobacteria</taxon>
        <taxon>Moraxellales</taxon>
        <taxon>Moraxellaceae</taxon>
        <taxon>Acinetobacter</taxon>
    </lineage>
</organism>
<protein>
    <submittedName>
        <fullName evidence="1">Uncharacterized protein</fullName>
    </submittedName>
</protein>
<evidence type="ECO:0000313" key="2">
    <source>
        <dbReference type="Proteomes" id="UP000186931"/>
    </source>
</evidence>
<accession>A0A1E8E2U3</accession>
<name>A0A1E8E2U3_9GAMM</name>
<dbReference type="Proteomes" id="UP000186931">
    <property type="component" value="Unassembled WGS sequence"/>
</dbReference>
<dbReference type="EMBL" id="MKQS01000008">
    <property type="protein sequence ID" value="OFE43824.1"/>
    <property type="molecule type" value="Genomic_DNA"/>
</dbReference>
<dbReference type="STRING" id="202956.BJN41_10000"/>
<proteinExistence type="predicted"/>